<feature type="active site" evidence="20">
    <location>
        <position position="349"/>
    </location>
</feature>
<reference evidence="22 23" key="1">
    <citation type="submission" date="2024-06" db="EMBL/GenBank/DDBJ databases">
        <title>Sorghum-associated microbial communities from plants grown in Nebraska, USA.</title>
        <authorList>
            <person name="Schachtman D."/>
        </authorList>
    </citation>
    <scope>NUCLEOTIDE SEQUENCE [LARGE SCALE GENOMIC DNA]</scope>
    <source>
        <strain evidence="22 23">1757</strain>
    </source>
</reference>
<feature type="active site" evidence="20">
    <location>
        <position position="180"/>
    </location>
</feature>
<dbReference type="InterPro" id="IPR016169">
    <property type="entry name" value="FAD-bd_PCMH_sub2"/>
</dbReference>
<evidence type="ECO:0000256" key="7">
    <source>
        <dbReference type="ARBA" id="ARBA00015188"/>
    </source>
</evidence>
<dbReference type="NCBIfam" id="NF010478">
    <property type="entry name" value="PRK13903.1"/>
    <property type="match status" value="1"/>
</dbReference>
<evidence type="ECO:0000259" key="21">
    <source>
        <dbReference type="PROSITE" id="PS51387"/>
    </source>
</evidence>
<dbReference type="InterPro" id="IPR006094">
    <property type="entry name" value="Oxid_FAD_bind_N"/>
</dbReference>
<name>A0ABV2PYP4_9GAMM</name>
<dbReference type="InterPro" id="IPR011601">
    <property type="entry name" value="MurB_C"/>
</dbReference>
<comment type="caution">
    <text evidence="22">The sequence shown here is derived from an EMBL/GenBank/DDBJ whole genome shotgun (WGS) entry which is preliminary data.</text>
</comment>
<dbReference type="InterPro" id="IPR036635">
    <property type="entry name" value="MurB_C_sf"/>
</dbReference>
<dbReference type="EC" id="1.3.1.98" evidence="6 20"/>
<evidence type="ECO:0000256" key="15">
    <source>
        <dbReference type="ARBA" id="ARBA00023002"/>
    </source>
</evidence>
<dbReference type="PROSITE" id="PS51387">
    <property type="entry name" value="FAD_PCMH"/>
    <property type="match status" value="1"/>
</dbReference>
<dbReference type="PANTHER" id="PTHR21071:SF4">
    <property type="entry name" value="UDP-N-ACETYLENOLPYRUVOYLGLUCOSAMINE REDUCTASE"/>
    <property type="match status" value="1"/>
</dbReference>
<dbReference type="InterPro" id="IPR003170">
    <property type="entry name" value="MurB"/>
</dbReference>
<evidence type="ECO:0000256" key="5">
    <source>
        <dbReference type="ARBA" id="ARBA00010485"/>
    </source>
</evidence>
<organism evidence="22 23">
    <name type="scientific">Rhodanobacter soli</name>
    <dbReference type="NCBI Taxonomy" id="590609"/>
    <lineage>
        <taxon>Bacteria</taxon>
        <taxon>Pseudomonadati</taxon>
        <taxon>Pseudomonadota</taxon>
        <taxon>Gammaproteobacteria</taxon>
        <taxon>Lysobacterales</taxon>
        <taxon>Rhodanobacteraceae</taxon>
        <taxon>Rhodanobacter</taxon>
    </lineage>
</organism>
<keyword evidence="8 20" id="KW-0963">Cytoplasm</keyword>
<comment type="catalytic activity">
    <reaction evidence="19 20">
        <text>UDP-N-acetyl-alpha-D-muramate + NADP(+) = UDP-N-acetyl-3-O-(1-carboxyvinyl)-alpha-D-glucosamine + NADPH + H(+)</text>
        <dbReference type="Rhea" id="RHEA:12248"/>
        <dbReference type="ChEBI" id="CHEBI:15378"/>
        <dbReference type="ChEBI" id="CHEBI:57783"/>
        <dbReference type="ChEBI" id="CHEBI:58349"/>
        <dbReference type="ChEBI" id="CHEBI:68483"/>
        <dbReference type="ChEBI" id="CHEBI:70757"/>
        <dbReference type="EC" id="1.3.1.98"/>
    </reaction>
</comment>
<dbReference type="Pfam" id="PF02873">
    <property type="entry name" value="MurB_C"/>
    <property type="match status" value="1"/>
</dbReference>
<dbReference type="Proteomes" id="UP001549251">
    <property type="component" value="Unassembled WGS sequence"/>
</dbReference>
<comment type="subcellular location">
    <subcellularLocation>
        <location evidence="3 20">Cytoplasm</location>
    </subcellularLocation>
</comment>
<keyword evidence="15 20" id="KW-0560">Oxidoreductase</keyword>
<comment type="pathway">
    <text evidence="4 20">Cell wall biogenesis; peptidoglycan biosynthesis.</text>
</comment>
<comment type="function">
    <text evidence="2 20">Cell wall formation.</text>
</comment>
<evidence type="ECO:0000256" key="14">
    <source>
        <dbReference type="ARBA" id="ARBA00022984"/>
    </source>
</evidence>
<accession>A0ABV2PYP4</accession>
<evidence type="ECO:0000313" key="23">
    <source>
        <dbReference type="Proteomes" id="UP001549251"/>
    </source>
</evidence>
<evidence type="ECO:0000313" key="22">
    <source>
        <dbReference type="EMBL" id="MET4570163.1"/>
    </source>
</evidence>
<keyword evidence="23" id="KW-1185">Reference proteome</keyword>
<dbReference type="Gene3D" id="3.30.465.10">
    <property type="match status" value="1"/>
</dbReference>
<evidence type="ECO:0000256" key="18">
    <source>
        <dbReference type="ARBA" id="ARBA00031026"/>
    </source>
</evidence>
<keyword evidence="16 20" id="KW-0131">Cell cycle</keyword>
<sequence>MPSERTCLPAERVDMGGYTLTENAALATRNTLRVDARAKLLAEIRDASKLPELLDFPALRGDRLLVLGEGSNLLFTGDFDGTVLAMATRGVQVESDGASARIAVAAGERWDDFVRWTLGQGYAGLENLILIPGTVGAAPIQNIGAYGCEVAEFVESVEAWDTRERRVVTLDHATCAFGYRDSLFKHEPGRYIVTAVRFVLPRSRPLRTDYAGIAEELARMGVDKPAPFHVAEAVVHLRTRKLPDPAVIGNAGSFFKNPIVEAALADALKREHPGLAVWPQPDGRCKVSAAWMIEAAGLKGVREGDAGMSNRHALVLVNHGQATGPQLWALAQRVIADVEAKFGVRLEPEPVIVGTQGA</sequence>
<comment type="cofactor">
    <cofactor evidence="1 20">
        <name>FAD</name>
        <dbReference type="ChEBI" id="CHEBI:57692"/>
    </cofactor>
</comment>
<feature type="domain" description="FAD-binding PCMH-type" evidence="21">
    <location>
        <begin position="34"/>
        <end position="203"/>
    </location>
</feature>
<evidence type="ECO:0000256" key="2">
    <source>
        <dbReference type="ARBA" id="ARBA00003921"/>
    </source>
</evidence>
<keyword evidence="9 20" id="KW-0132">Cell division</keyword>
<evidence type="ECO:0000256" key="20">
    <source>
        <dbReference type="HAMAP-Rule" id="MF_00037"/>
    </source>
</evidence>
<dbReference type="PANTHER" id="PTHR21071">
    <property type="entry name" value="UDP-N-ACETYLENOLPYRUVOYLGLUCOSAMINE REDUCTASE"/>
    <property type="match status" value="1"/>
</dbReference>
<keyword evidence="10 20" id="KW-0285">Flavoprotein</keyword>
<evidence type="ECO:0000256" key="13">
    <source>
        <dbReference type="ARBA" id="ARBA00022960"/>
    </source>
</evidence>
<dbReference type="SUPFAM" id="SSF56194">
    <property type="entry name" value="Uridine diphospho-N-Acetylenolpyruvylglucosamine reductase, MurB, C-terminal domain"/>
    <property type="match status" value="1"/>
</dbReference>
<evidence type="ECO:0000256" key="19">
    <source>
        <dbReference type="ARBA" id="ARBA00048914"/>
    </source>
</evidence>
<keyword evidence="12 20" id="KW-0521">NADP</keyword>
<keyword evidence="11 20" id="KW-0274">FAD</keyword>
<evidence type="ECO:0000256" key="10">
    <source>
        <dbReference type="ARBA" id="ARBA00022630"/>
    </source>
</evidence>
<comment type="similarity">
    <text evidence="5 20">Belongs to the MurB family.</text>
</comment>
<keyword evidence="13 20" id="KW-0133">Cell shape</keyword>
<evidence type="ECO:0000256" key="12">
    <source>
        <dbReference type="ARBA" id="ARBA00022857"/>
    </source>
</evidence>
<dbReference type="InterPro" id="IPR016167">
    <property type="entry name" value="FAD-bd_PCMH_sub1"/>
</dbReference>
<evidence type="ECO:0000256" key="16">
    <source>
        <dbReference type="ARBA" id="ARBA00023306"/>
    </source>
</evidence>
<evidence type="ECO:0000256" key="11">
    <source>
        <dbReference type="ARBA" id="ARBA00022827"/>
    </source>
</evidence>
<keyword evidence="14 20" id="KW-0573">Peptidoglycan synthesis</keyword>
<dbReference type="HAMAP" id="MF_00037">
    <property type="entry name" value="MurB"/>
    <property type="match status" value="1"/>
</dbReference>
<gene>
    <name evidence="20" type="primary">murB</name>
    <name evidence="22" type="ORF">ABIE04_002524</name>
</gene>
<dbReference type="EMBL" id="JBEPSD010000002">
    <property type="protein sequence ID" value="MET4570163.1"/>
    <property type="molecule type" value="Genomic_DNA"/>
</dbReference>
<dbReference type="Pfam" id="PF01565">
    <property type="entry name" value="FAD_binding_4"/>
    <property type="match status" value="1"/>
</dbReference>
<evidence type="ECO:0000256" key="1">
    <source>
        <dbReference type="ARBA" id="ARBA00001974"/>
    </source>
</evidence>
<protein>
    <recommendedName>
        <fullName evidence="7 20">UDP-N-acetylenolpyruvoylglucosamine reductase</fullName>
        <ecNumber evidence="6 20">1.3.1.98</ecNumber>
    </recommendedName>
    <alternativeName>
        <fullName evidence="18 20">UDP-N-acetylmuramate dehydrogenase</fullName>
    </alternativeName>
</protein>
<proteinExistence type="inferred from homology"/>
<evidence type="ECO:0000256" key="9">
    <source>
        <dbReference type="ARBA" id="ARBA00022618"/>
    </source>
</evidence>
<dbReference type="SUPFAM" id="SSF56176">
    <property type="entry name" value="FAD-binding/transporter-associated domain-like"/>
    <property type="match status" value="1"/>
</dbReference>
<dbReference type="GO" id="GO:0008762">
    <property type="term" value="F:UDP-N-acetylmuramate dehydrogenase activity"/>
    <property type="evidence" value="ECO:0007669"/>
    <property type="project" value="UniProtKB-EC"/>
</dbReference>
<keyword evidence="17 20" id="KW-0961">Cell wall biogenesis/degradation</keyword>
<dbReference type="InterPro" id="IPR016166">
    <property type="entry name" value="FAD-bd_PCMH"/>
</dbReference>
<evidence type="ECO:0000256" key="4">
    <source>
        <dbReference type="ARBA" id="ARBA00004752"/>
    </source>
</evidence>
<dbReference type="InterPro" id="IPR036318">
    <property type="entry name" value="FAD-bd_PCMH-like_sf"/>
</dbReference>
<evidence type="ECO:0000256" key="6">
    <source>
        <dbReference type="ARBA" id="ARBA00012518"/>
    </source>
</evidence>
<evidence type="ECO:0000256" key="8">
    <source>
        <dbReference type="ARBA" id="ARBA00022490"/>
    </source>
</evidence>
<dbReference type="Gene3D" id="3.90.78.10">
    <property type="entry name" value="UDP-N-acetylenolpyruvoylglucosamine reductase, C-terminal domain"/>
    <property type="match status" value="1"/>
</dbReference>
<evidence type="ECO:0000256" key="3">
    <source>
        <dbReference type="ARBA" id="ARBA00004496"/>
    </source>
</evidence>
<feature type="active site" description="Proton donor" evidence="20">
    <location>
        <position position="253"/>
    </location>
</feature>
<dbReference type="NCBIfam" id="TIGR00179">
    <property type="entry name" value="murB"/>
    <property type="match status" value="1"/>
</dbReference>
<dbReference type="Gene3D" id="3.30.43.10">
    <property type="entry name" value="Uridine Diphospho-n-acetylenolpyruvylglucosamine Reductase, domain 2"/>
    <property type="match status" value="1"/>
</dbReference>
<dbReference type="NCBIfam" id="NF000755">
    <property type="entry name" value="PRK00046.1"/>
    <property type="match status" value="1"/>
</dbReference>
<evidence type="ECO:0000256" key="17">
    <source>
        <dbReference type="ARBA" id="ARBA00023316"/>
    </source>
</evidence>